<evidence type="ECO:0000313" key="4">
    <source>
        <dbReference type="Proteomes" id="UP000319103"/>
    </source>
</evidence>
<protein>
    <submittedName>
        <fullName evidence="3">SseB family protein</fullName>
    </submittedName>
</protein>
<feature type="domain" description="SseB protein N-terminal" evidence="2">
    <location>
        <begin position="26"/>
        <end position="149"/>
    </location>
</feature>
<dbReference type="Pfam" id="PF07179">
    <property type="entry name" value="SseB"/>
    <property type="match status" value="1"/>
</dbReference>
<sequence length="247" mass="25297">MDSGNELKNIPDPGFAGDDGGADPALTAALAAFAADPATEPALLRVLRGARLMVPIVALLGEVEVDAHGHKHEKTSDMAVPVIQAPDGRRALPAFTSLAAMSAWRADARPAPVAAPQAAMTAYSEQADTLLIDPAGPVTYLLTGARLRAVAENRDWLPPAEDPDVRTALTALLAAEPQVLGAQLHPGTETDAVLALALADGAPVAEVAQRLAGALAADPVLRVRLARGLDLALLPAAAAGSGFYQRA</sequence>
<comment type="caution">
    <text evidence="3">The sequence shown here is derived from an EMBL/GenBank/DDBJ whole genome shotgun (WGS) entry which is preliminary data.</text>
</comment>
<dbReference type="InterPro" id="IPR009839">
    <property type="entry name" value="SseB_N"/>
</dbReference>
<gene>
    <name evidence="3" type="ORF">E6W39_33775</name>
</gene>
<evidence type="ECO:0000256" key="1">
    <source>
        <dbReference type="SAM" id="MobiDB-lite"/>
    </source>
</evidence>
<dbReference type="AlphaFoldDB" id="A0A540WBF0"/>
<dbReference type="Proteomes" id="UP000319103">
    <property type="component" value="Unassembled WGS sequence"/>
</dbReference>
<feature type="region of interest" description="Disordered" evidence="1">
    <location>
        <begin position="1"/>
        <end position="21"/>
    </location>
</feature>
<reference evidence="3 4" key="1">
    <citation type="submission" date="2019-06" db="EMBL/GenBank/DDBJ databases">
        <title>Description of Kitasatospora acidophila sp. nov. isolated from pine grove soil, and reclassification of Streptomyces novaecaesareae to Kitasatospora novaeceasareae comb. nov.</title>
        <authorList>
            <person name="Kim M.J."/>
        </authorList>
    </citation>
    <scope>NUCLEOTIDE SEQUENCE [LARGE SCALE GENOMIC DNA]</scope>
    <source>
        <strain evidence="3 4">MMS16-CNU292</strain>
    </source>
</reference>
<dbReference type="OrthoDB" id="5188303at2"/>
<accession>A0A540WBF0</accession>
<keyword evidence="4" id="KW-1185">Reference proteome</keyword>
<proteinExistence type="predicted"/>
<dbReference type="RefSeq" id="WP_141636714.1">
    <property type="nucleotide sequence ID" value="NZ_VIGB01000003.1"/>
</dbReference>
<name>A0A540WBF0_9ACTN</name>
<feature type="compositionally biased region" description="Low complexity" evidence="1">
    <location>
        <begin position="11"/>
        <end position="21"/>
    </location>
</feature>
<evidence type="ECO:0000313" key="3">
    <source>
        <dbReference type="EMBL" id="TQF06278.1"/>
    </source>
</evidence>
<evidence type="ECO:0000259" key="2">
    <source>
        <dbReference type="Pfam" id="PF07179"/>
    </source>
</evidence>
<organism evidence="3 4">
    <name type="scientific">Kitasatospora acidiphila</name>
    <dbReference type="NCBI Taxonomy" id="2567942"/>
    <lineage>
        <taxon>Bacteria</taxon>
        <taxon>Bacillati</taxon>
        <taxon>Actinomycetota</taxon>
        <taxon>Actinomycetes</taxon>
        <taxon>Kitasatosporales</taxon>
        <taxon>Streptomycetaceae</taxon>
        <taxon>Kitasatospora</taxon>
    </lineage>
</organism>
<dbReference type="EMBL" id="VIGB01000003">
    <property type="protein sequence ID" value="TQF06278.1"/>
    <property type="molecule type" value="Genomic_DNA"/>
</dbReference>